<evidence type="ECO:0000313" key="2">
    <source>
        <dbReference type="Proteomes" id="UP000050792"/>
    </source>
</evidence>
<feature type="transmembrane region" description="Helical" evidence="1">
    <location>
        <begin position="159"/>
        <end position="180"/>
    </location>
</feature>
<dbReference type="Proteomes" id="UP000050792">
    <property type="component" value="Unassembled WGS sequence"/>
</dbReference>
<keyword evidence="1" id="KW-0812">Transmembrane</keyword>
<proteinExistence type="predicted"/>
<keyword evidence="1" id="KW-0472">Membrane</keyword>
<reference evidence="3" key="2">
    <citation type="submission" date="2023-11" db="UniProtKB">
        <authorList>
            <consortium name="WormBaseParasite"/>
        </authorList>
    </citation>
    <scope>IDENTIFICATION</scope>
</reference>
<accession>A0AA85ET18</accession>
<name>A0AA85ET18_9TREM</name>
<reference evidence="2" key="1">
    <citation type="submission" date="2022-06" db="EMBL/GenBank/DDBJ databases">
        <authorList>
            <person name="Berger JAMES D."/>
            <person name="Berger JAMES D."/>
        </authorList>
    </citation>
    <scope>NUCLEOTIDE SEQUENCE [LARGE SCALE GENOMIC DNA]</scope>
</reference>
<dbReference type="AlphaFoldDB" id="A0AA85ET18"/>
<feature type="transmembrane region" description="Helical" evidence="1">
    <location>
        <begin position="127"/>
        <end position="147"/>
    </location>
</feature>
<evidence type="ECO:0000256" key="1">
    <source>
        <dbReference type="SAM" id="Phobius"/>
    </source>
</evidence>
<feature type="transmembrane region" description="Helical" evidence="1">
    <location>
        <begin position="220"/>
        <end position="237"/>
    </location>
</feature>
<sequence length="264" mass="29847">MVSIVENIEWEGDNVLNVMKHVGRLRVVSKYTKRVFTLVAIQISIAFVVIMLFSMPWIECLRNTQHIPYIFAGIFFSIAFVILLLVVLVKNISEKYPPNVMFVIIYSISMAIAVAVWNLQLSIHCKLAVFGISLVLFTSLSLIGAAIKTKLVDQSIRILISFFVISIVILVVGFLLSLWQYKISTIGAYIGAQILLFIITIFMSHFTVGKSRYLIFYPNYSLAAITLYTVFLSNLTINTNILNVDNKTVNCTIQFKLPKNFISV</sequence>
<protein>
    <submittedName>
        <fullName evidence="3">Uncharacterized protein</fullName>
    </submittedName>
</protein>
<feature type="transmembrane region" description="Helical" evidence="1">
    <location>
        <begin position="100"/>
        <end position="121"/>
    </location>
</feature>
<dbReference type="WBParaSite" id="SRDH1_23200.1">
    <property type="protein sequence ID" value="SRDH1_23200.1"/>
    <property type="gene ID" value="SRDH1_23200"/>
</dbReference>
<feature type="transmembrane region" description="Helical" evidence="1">
    <location>
        <begin position="186"/>
        <end position="208"/>
    </location>
</feature>
<keyword evidence="2" id="KW-1185">Reference proteome</keyword>
<feature type="transmembrane region" description="Helical" evidence="1">
    <location>
        <begin position="35"/>
        <end position="55"/>
    </location>
</feature>
<evidence type="ECO:0000313" key="3">
    <source>
        <dbReference type="WBParaSite" id="SRDH1_23200.1"/>
    </source>
</evidence>
<keyword evidence="1" id="KW-1133">Transmembrane helix</keyword>
<organism evidence="2 3">
    <name type="scientific">Schistosoma rodhaini</name>
    <dbReference type="NCBI Taxonomy" id="6188"/>
    <lineage>
        <taxon>Eukaryota</taxon>
        <taxon>Metazoa</taxon>
        <taxon>Spiralia</taxon>
        <taxon>Lophotrochozoa</taxon>
        <taxon>Platyhelminthes</taxon>
        <taxon>Trematoda</taxon>
        <taxon>Digenea</taxon>
        <taxon>Strigeidida</taxon>
        <taxon>Schistosomatoidea</taxon>
        <taxon>Schistosomatidae</taxon>
        <taxon>Schistosoma</taxon>
    </lineage>
</organism>
<feature type="transmembrane region" description="Helical" evidence="1">
    <location>
        <begin position="67"/>
        <end position="88"/>
    </location>
</feature>